<dbReference type="EMBL" id="LAZR01061375">
    <property type="protein sequence ID" value="KKK63700.1"/>
    <property type="molecule type" value="Genomic_DNA"/>
</dbReference>
<comment type="caution">
    <text evidence="1">The sequence shown here is derived from an EMBL/GenBank/DDBJ whole genome shotgun (WGS) entry which is preliminary data.</text>
</comment>
<sequence length="114" mass="12226">MVFIQPQPTLEAQMDENASLIHPKAALTLRRANVFVFGTVNTATNNWTLTLPSVAEAIGQIVYIQASVANSKTLTVQDNADDGGLGDIALDGDGEYVCLISTGLIWRELLTGYS</sequence>
<organism evidence="1">
    <name type="scientific">marine sediment metagenome</name>
    <dbReference type="NCBI Taxonomy" id="412755"/>
    <lineage>
        <taxon>unclassified sequences</taxon>
        <taxon>metagenomes</taxon>
        <taxon>ecological metagenomes</taxon>
    </lineage>
</organism>
<dbReference type="AlphaFoldDB" id="A0A0F8XR74"/>
<proteinExistence type="predicted"/>
<accession>A0A0F8XR74</accession>
<evidence type="ECO:0000313" key="1">
    <source>
        <dbReference type="EMBL" id="KKK63700.1"/>
    </source>
</evidence>
<protein>
    <submittedName>
        <fullName evidence="1">Uncharacterized protein</fullName>
    </submittedName>
</protein>
<reference evidence="1" key="1">
    <citation type="journal article" date="2015" name="Nature">
        <title>Complex archaea that bridge the gap between prokaryotes and eukaryotes.</title>
        <authorList>
            <person name="Spang A."/>
            <person name="Saw J.H."/>
            <person name="Jorgensen S.L."/>
            <person name="Zaremba-Niedzwiedzka K."/>
            <person name="Martijn J."/>
            <person name="Lind A.E."/>
            <person name="van Eijk R."/>
            <person name="Schleper C."/>
            <person name="Guy L."/>
            <person name="Ettema T.J."/>
        </authorList>
    </citation>
    <scope>NUCLEOTIDE SEQUENCE</scope>
</reference>
<gene>
    <name evidence="1" type="ORF">LCGC14_2991650</name>
</gene>
<name>A0A0F8XR74_9ZZZZ</name>